<accession>A0ACC0W8E4</accession>
<evidence type="ECO:0000313" key="2">
    <source>
        <dbReference type="Proteomes" id="UP001163321"/>
    </source>
</evidence>
<proteinExistence type="predicted"/>
<dbReference type="EMBL" id="CM047582">
    <property type="protein sequence ID" value="KAI9915007.1"/>
    <property type="molecule type" value="Genomic_DNA"/>
</dbReference>
<name>A0ACC0W8E4_9STRA</name>
<organism evidence="1 2">
    <name type="scientific">Peronosclerospora sorghi</name>
    <dbReference type="NCBI Taxonomy" id="230839"/>
    <lineage>
        <taxon>Eukaryota</taxon>
        <taxon>Sar</taxon>
        <taxon>Stramenopiles</taxon>
        <taxon>Oomycota</taxon>
        <taxon>Peronosporomycetes</taxon>
        <taxon>Peronosporales</taxon>
        <taxon>Peronosporaceae</taxon>
        <taxon>Peronosclerospora</taxon>
    </lineage>
</organism>
<dbReference type="Proteomes" id="UP001163321">
    <property type="component" value="Chromosome 3"/>
</dbReference>
<reference evidence="1 2" key="1">
    <citation type="journal article" date="2022" name="bioRxiv">
        <title>The genome of the oomycete Peronosclerospora sorghi, a cosmopolitan pathogen of maize and sorghum, is inflated with dispersed pseudogenes.</title>
        <authorList>
            <person name="Fletcher K."/>
            <person name="Martin F."/>
            <person name="Isakeit T."/>
            <person name="Cavanaugh K."/>
            <person name="Magill C."/>
            <person name="Michelmore R."/>
        </authorList>
    </citation>
    <scope>NUCLEOTIDE SEQUENCE [LARGE SCALE GENOMIC DNA]</scope>
    <source>
        <strain evidence="1">P6</strain>
    </source>
</reference>
<keyword evidence="2" id="KW-1185">Reference proteome</keyword>
<gene>
    <name evidence="1" type="ORF">PsorP6_007490</name>
</gene>
<protein>
    <submittedName>
        <fullName evidence="1">Uncharacterized protein</fullName>
    </submittedName>
</protein>
<evidence type="ECO:0000313" key="1">
    <source>
        <dbReference type="EMBL" id="KAI9915007.1"/>
    </source>
</evidence>
<comment type="caution">
    <text evidence="1">The sequence shown here is derived from an EMBL/GenBank/DDBJ whole genome shotgun (WGS) entry which is preliminary data.</text>
</comment>
<sequence>MGWPIDGTGHDRSDIKEFKHGLHLFTRVFHHHCLHSVNHGSEKSSATRGVKSSQDQNRFHHDSSHGGNEHFWNFIINLNYTFTSFYSPNSDTVHPLKATSSKVRQTAIPAK</sequence>